<evidence type="ECO:0000256" key="2">
    <source>
        <dbReference type="ARBA" id="ARBA00022722"/>
    </source>
</evidence>
<dbReference type="PANTHER" id="PTHR11046:SF0">
    <property type="entry name" value="OLIGORIBONUCLEASE, MITOCHONDRIAL"/>
    <property type="match status" value="1"/>
</dbReference>
<evidence type="ECO:0000313" key="17">
    <source>
        <dbReference type="Proteomes" id="UP000663873"/>
    </source>
</evidence>
<dbReference type="InterPro" id="IPR012337">
    <property type="entry name" value="RNaseH-like_sf"/>
</dbReference>
<proteinExistence type="inferred from homology"/>
<dbReference type="GO" id="GO:0005739">
    <property type="term" value="C:mitochondrion"/>
    <property type="evidence" value="ECO:0007669"/>
    <property type="project" value="TreeGrafter"/>
</dbReference>
<dbReference type="Gene3D" id="3.30.420.10">
    <property type="entry name" value="Ribonuclease H-like superfamily/Ribonuclease H"/>
    <property type="match status" value="2"/>
</dbReference>
<evidence type="ECO:0000313" key="14">
    <source>
        <dbReference type="EMBL" id="CAF4476954.1"/>
    </source>
</evidence>
<dbReference type="InterPro" id="IPR013520">
    <property type="entry name" value="Ribonucl_H"/>
</dbReference>
<keyword evidence="2" id="KW-0540">Nuclease</keyword>
<dbReference type="Proteomes" id="UP000663865">
    <property type="component" value="Unassembled WGS sequence"/>
</dbReference>
<protein>
    <recommendedName>
        <fullName evidence="5">Exonuclease domain-containing protein</fullName>
    </recommendedName>
</protein>
<evidence type="ECO:0000313" key="16">
    <source>
        <dbReference type="Proteomes" id="UP000663865"/>
    </source>
</evidence>
<dbReference type="Proteomes" id="UP000663848">
    <property type="component" value="Unassembled WGS sequence"/>
</dbReference>
<dbReference type="EMBL" id="CAJOBR010000180">
    <property type="protein sequence ID" value="CAF4476954.1"/>
    <property type="molecule type" value="Genomic_DNA"/>
</dbReference>
<name>A0A818XGN5_9BILA</name>
<dbReference type="InterPro" id="IPR022894">
    <property type="entry name" value="Oligoribonuclease"/>
</dbReference>
<organism evidence="10 16">
    <name type="scientific">Rotaria socialis</name>
    <dbReference type="NCBI Taxonomy" id="392032"/>
    <lineage>
        <taxon>Eukaryota</taxon>
        <taxon>Metazoa</taxon>
        <taxon>Spiralia</taxon>
        <taxon>Gnathifera</taxon>
        <taxon>Rotifera</taxon>
        <taxon>Eurotatoria</taxon>
        <taxon>Bdelloidea</taxon>
        <taxon>Philodinida</taxon>
        <taxon>Philodinidae</taxon>
        <taxon>Rotaria</taxon>
    </lineage>
</organism>
<dbReference type="AlphaFoldDB" id="A0A818XGN5"/>
<dbReference type="Proteomes" id="UP000663851">
    <property type="component" value="Unassembled WGS sequence"/>
</dbReference>
<feature type="domain" description="Exonuclease" evidence="5">
    <location>
        <begin position="7"/>
        <end position="186"/>
    </location>
</feature>
<evidence type="ECO:0000313" key="10">
    <source>
        <dbReference type="EMBL" id="CAF3737200.1"/>
    </source>
</evidence>
<reference evidence="10" key="1">
    <citation type="submission" date="2021-02" db="EMBL/GenBank/DDBJ databases">
        <authorList>
            <person name="Nowell W R."/>
        </authorList>
    </citation>
    <scope>NUCLEOTIDE SEQUENCE</scope>
</reference>
<evidence type="ECO:0000313" key="8">
    <source>
        <dbReference type="EMBL" id="CAF3579337.1"/>
    </source>
</evidence>
<dbReference type="Proteomes" id="UP000663873">
    <property type="component" value="Unassembled WGS sequence"/>
</dbReference>
<dbReference type="Proteomes" id="UP000663869">
    <property type="component" value="Unassembled WGS sequence"/>
</dbReference>
<dbReference type="Proteomes" id="UP000663838">
    <property type="component" value="Unassembled WGS sequence"/>
</dbReference>
<dbReference type="EMBL" id="CAJNYU010004111">
    <property type="protein sequence ID" value="CAF3725675.1"/>
    <property type="molecule type" value="Genomic_DNA"/>
</dbReference>
<dbReference type="Pfam" id="PF00929">
    <property type="entry name" value="RNase_T"/>
    <property type="match status" value="1"/>
</dbReference>
<sequence>MSINDDALIWIDLEMDGLDLTKNFILEIACIVTDFSLTNIHQGPDLVIHHSKSLLAAMGPWCMEHHTKSGLVQQVLNSQLSMFDAETEIMNFIEQVTLSSTHKKRLILAGNSVYVDRYFLEKDMPRLNASLDRSILDCSTLKELIYRFNYQIACHAPIKGGNLHRALDDIRNSIKELKYYQKHALEEKQHIIQQVQYPLKTDVRAYLAWIEIKTTIIHCILTDSNLNIIDEIVDGKTNDDLMNFFHRNKIHRERTIVVAGMYLGPIRAHLKQLAPQFNEFCHYRSIDVDVISVICEKWFPNIYIQRPLINDDEEELKYSIELLRFYRSSIFK</sequence>
<dbReference type="SMART" id="SM00479">
    <property type="entry name" value="EXOIII"/>
    <property type="match status" value="1"/>
</dbReference>
<evidence type="ECO:0000256" key="3">
    <source>
        <dbReference type="ARBA" id="ARBA00022801"/>
    </source>
</evidence>
<dbReference type="OrthoDB" id="270189at2759"/>
<gene>
    <name evidence="9" type="ORF">FME351_LOCUS29352</name>
    <name evidence="8" type="ORF">GRG538_LOCUS21635</name>
    <name evidence="13" type="ORF">HFQ381_LOCUS19931</name>
    <name evidence="10" type="ORF">KIK155_LOCUS28923</name>
    <name evidence="7" type="ORF">LUA448_LOCUS24916</name>
    <name evidence="14" type="ORF">QYT958_LOCUS2704</name>
    <name evidence="6" type="ORF">TIS948_LOCUS11806</name>
    <name evidence="15" type="ORF">TOA249_LOCUS6166</name>
    <name evidence="12" type="ORF">TSG867_LOCUS3878</name>
    <name evidence="11" type="ORF">UJA718_LOCUS4706</name>
</gene>
<dbReference type="EMBL" id="CAJOBP010000386">
    <property type="protein sequence ID" value="CAF4171166.1"/>
    <property type="molecule type" value="Genomic_DNA"/>
</dbReference>
<dbReference type="Proteomes" id="UP000663872">
    <property type="component" value="Unassembled WGS sequence"/>
</dbReference>
<evidence type="ECO:0000256" key="4">
    <source>
        <dbReference type="ARBA" id="ARBA00022839"/>
    </source>
</evidence>
<dbReference type="GO" id="GO:0003676">
    <property type="term" value="F:nucleic acid binding"/>
    <property type="evidence" value="ECO:0007669"/>
    <property type="project" value="InterPro"/>
</dbReference>
<dbReference type="EMBL" id="CAJNYT010003576">
    <property type="protein sequence ID" value="CAF3579337.1"/>
    <property type="molecule type" value="Genomic_DNA"/>
</dbReference>
<evidence type="ECO:0000313" key="15">
    <source>
        <dbReference type="EMBL" id="CAF4536756.1"/>
    </source>
</evidence>
<comment type="caution">
    <text evidence="10">The sequence shown here is derived from an EMBL/GenBank/DDBJ whole genome shotgun (WGS) entry which is preliminary data.</text>
</comment>
<keyword evidence="3" id="KW-0378">Hydrolase</keyword>
<evidence type="ECO:0000256" key="1">
    <source>
        <dbReference type="ARBA" id="ARBA00009921"/>
    </source>
</evidence>
<evidence type="ECO:0000259" key="5">
    <source>
        <dbReference type="SMART" id="SM00479"/>
    </source>
</evidence>
<dbReference type="Proteomes" id="UP000663825">
    <property type="component" value="Unassembled WGS sequence"/>
</dbReference>
<evidence type="ECO:0000313" key="12">
    <source>
        <dbReference type="EMBL" id="CAF4263719.1"/>
    </source>
</evidence>
<evidence type="ECO:0000313" key="9">
    <source>
        <dbReference type="EMBL" id="CAF3725675.1"/>
    </source>
</evidence>
<accession>A0A818XGN5</accession>
<dbReference type="EMBL" id="CAJOBQ010000121">
    <property type="protein sequence ID" value="CAF4263719.1"/>
    <property type="molecule type" value="Genomic_DNA"/>
</dbReference>
<dbReference type="EMBL" id="CAJNYD010003282">
    <property type="protein sequence ID" value="CAF3494921.1"/>
    <property type="molecule type" value="Genomic_DNA"/>
</dbReference>
<dbReference type="SUPFAM" id="SSF53098">
    <property type="entry name" value="Ribonuclease H-like"/>
    <property type="match status" value="1"/>
</dbReference>
<evidence type="ECO:0000313" key="7">
    <source>
        <dbReference type="EMBL" id="CAF3494921.1"/>
    </source>
</evidence>
<dbReference type="Proteomes" id="UP000663862">
    <property type="component" value="Unassembled WGS sequence"/>
</dbReference>
<keyword evidence="4" id="KW-0269">Exonuclease</keyword>
<dbReference type="Proteomes" id="UP000663833">
    <property type="component" value="Unassembled WGS sequence"/>
</dbReference>
<dbReference type="EMBL" id="CAJNYV010005305">
    <property type="protein sequence ID" value="CAF3737200.1"/>
    <property type="molecule type" value="Genomic_DNA"/>
</dbReference>
<dbReference type="EMBL" id="CAJOBO010001655">
    <property type="protein sequence ID" value="CAF4398818.1"/>
    <property type="molecule type" value="Genomic_DNA"/>
</dbReference>
<dbReference type="InterPro" id="IPR036397">
    <property type="entry name" value="RNaseH_sf"/>
</dbReference>
<evidence type="ECO:0000313" key="6">
    <source>
        <dbReference type="EMBL" id="CAF3188694.1"/>
    </source>
</evidence>
<evidence type="ECO:0000313" key="11">
    <source>
        <dbReference type="EMBL" id="CAF4171166.1"/>
    </source>
</evidence>
<dbReference type="GO" id="GO:0000175">
    <property type="term" value="F:3'-5'-RNA exonuclease activity"/>
    <property type="evidence" value="ECO:0007669"/>
    <property type="project" value="InterPro"/>
</dbReference>
<evidence type="ECO:0000313" key="13">
    <source>
        <dbReference type="EMBL" id="CAF4398818.1"/>
    </source>
</evidence>
<dbReference type="PANTHER" id="PTHR11046">
    <property type="entry name" value="OLIGORIBONUCLEASE, MITOCHONDRIAL"/>
    <property type="match status" value="1"/>
</dbReference>
<dbReference type="EMBL" id="CAJNXB010001693">
    <property type="protein sequence ID" value="CAF3188694.1"/>
    <property type="molecule type" value="Genomic_DNA"/>
</dbReference>
<dbReference type="EMBL" id="CAJOBS010000257">
    <property type="protein sequence ID" value="CAF4536756.1"/>
    <property type="molecule type" value="Genomic_DNA"/>
</dbReference>
<comment type="similarity">
    <text evidence="1">Belongs to the oligoribonuclease family.</text>
</comment>
<keyword evidence="17" id="KW-1185">Reference proteome</keyword>
<dbReference type="NCBIfam" id="NF003765">
    <property type="entry name" value="PRK05359.1"/>
    <property type="match status" value="1"/>
</dbReference>
<dbReference type="CDD" id="cd06135">
    <property type="entry name" value="Orn"/>
    <property type="match status" value="1"/>
</dbReference>